<organism evidence="2 3">
    <name type="scientific">Orchesella dallaii</name>
    <dbReference type="NCBI Taxonomy" id="48710"/>
    <lineage>
        <taxon>Eukaryota</taxon>
        <taxon>Metazoa</taxon>
        <taxon>Ecdysozoa</taxon>
        <taxon>Arthropoda</taxon>
        <taxon>Hexapoda</taxon>
        <taxon>Collembola</taxon>
        <taxon>Entomobryomorpha</taxon>
        <taxon>Entomobryoidea</taxon>
        <taxon>Orchesellidae</taxon>
        <taxon>Orchesellinae</taxon>
        <taxon>Orchesella</taxon>
    </lineage>
</organism>
<keyword evidence="1" id="KW-0472">Membrane</keyword>
<keyword evidence="3" id="KW-1185">Reference proteome</keyword>
<accession>A0ABP1RI53</accession>
<evidence type="ECO:0000313" key="3">
    <source>
        <dbReference type="Proteomes" id="UP001642540"/>
    </source>
</evidence>
<gene>
    <name evidence="2" type="ORF">ODALV1_LOCUS22476</name>
</gene>
<dbReference type="EMBL" id="CAXLJM020000075">
    <property type="protein sequence ID" value="CAL8128707.1"/>
    <property type="molecule type" value="Genomic_DNA"/>
</dbReference>
<feature type="transmembrane region" description="Helical" evidence="1">
    <location>
        <begin position="184"/>
        <end position="205"/>
    </location>
</feature>
<feature type="transmembrane region" description="Helical" evidence="1">
    <location>
        <begin position="117"/>
        <end position="142"/>
    </location>
</feature>
<comment type="caution">
    <text evidence="2">The sequence shown here is derived from an EMBL/GenBank/DDBJ whole genome shotgun (WGS) entry which is preliminary data.</text>
</comment>
<keyword evidence="1" id="KW-1133">Transmembrane helix</keyword>
<proteinExistence type="predicted"/>
<protein>
    <submittedName>
        <fullName evidence="2">Uncharacterized protein</fullName>
    </submittedName>
</protein>
<keyword evidence="1" id="KW-0812">Transmembrane</keyword>
<name>A0ABP1RI53_9HEXA</name>
<sequence>MLMIIYRKRGEISELLNSCIDFEIIHQSSLNTGLKNEWHFQALRIKYYTFISIVTAPTISCFTWLHHFYLPCMPGNFGYLLLNECSLDGVEGPSNAEESIKHTELLLKLSLVSVSTWMILFSCATVFLEYCLFTTIQCYCLLNYLRVLKRKLESCSNKNISTVIKRYQQIQLLISSYNNIHRSILTPIEIGLYEVVFILSLYGVVGLSSVLVLPLLLLFGFLTCECILLTVEAEDAIKGQVYRVSKSIIRKLQSSKLNSNSRRCMHSLPILSIHMGGSGNFYDETTPLVLLNFAVNQTVGLLLME</sequence>
<dbReference type="Proteomes" id="UP001642540">
    <property type="component" value="Unassembled WGS sequence"/>
</dbReference>
<reference evidence="2 3" key="1">
    <citation type="submission" date="2024-08" db="EMBL/GenBank/DDBJ databases">
        <authorList>
            <person name="Cucini C."/>
            <person name="Frati F."/>
        </authorList>
    </citation>
    <scope>NUCLEOTIDE SEQUENCE [LARGE SCALE GENOMIC DNA]</scope>
</reference>
<evidence type="ECO:0000313" key="2">
    <source>
        <dbReference type="EMBL" id="CAL8128707.1"/>
    </source>
</evidence>
<evidence type="ECO:0000256" key="1">
    <source>
        <dbReference type="SAM" id="Phobius"/>
    </source>
</evidence>
<feature type="transmembrane region" description="Helical" evidence="1">
    <location>
        <begin position="47"/>
        <end position="69"/>
    </location>
</feature>